<dbReference type="EMBL" id="CAJNOR010009361">
    <property type="protein sequence ID" value="CAF1643862.1"/>
    <property type="molecule type" value="Genomic_DNA"/>
</dbReference>
<organism evidence="1 2">
    <name type="scientific">Adineta ricciae</name>
    <name type="common">Rotifer</name>
    <dbReference type="NCBI Taxonomy" id="249248"/>
    <lineage>
        <taxon>Eukaryota</taxon>
        <taxon>Metazoa</taxon>
        <taxon>Spiralia</taxon>
        <taxon>Gnathifera</taxon>
        <taxon>Rotifera</taxon>
        <taxon>Eurotatoria</taxon>
        <taxon>Bdelloidea</taxon>
        <taxon>Adinetida</taxon>
        <taxon>Adinetidae</taxon>
        <taxon>Adineta</taxon>
    </lineage>
</organism>
<dbReference type="Proteomes" id="UP000663828">
    <property type="component" value="Unassembled WGS sequence"/>
</dbReference>
<dbReference type="AlphaFoldDB" id="A0A816DZC3"/>
<comment type="caution">
    <text evidence="1">The sequence shown here is derived from an EMBL/GenBank/DDBJ whole genome shotgun (WGS) entry which is preliminary data.</text>
</comment>
<keyword evidence="2" id="KW-1185">Reference proteome</keyword>
<sequence length="90" mass="10209">MFCVCNQSPAAVSSMKLAETIMLIGVDSFLTISDVWKWQVPIGTIIHGNKKNDKENPYISDRFRWQQILGIIMEPGIMLNGEFCSFPDIE</sequence>
<proteinExistence type="predicted"/>
<evidence type="ECO:0000313" key="1">
    <source>
        <dbReference type="EMBL" id="CAF1643862.1"/>
    </source>
</evidence>
<protein>
    <submittedName>
        <fullName evidence="1">Uncharacterized protein</fullName>
    </submittedName>
</protein>
<accession>A0A816DZC3</accession>
<evidence type="ECO:0000313" key="2">
    <source>
        <dbReference type="Proteomes" id="UP000663828"/>
    </source>
</evidence>
<name>A0A816DZC3_ADIRI</name>
<reference evidence="1" key="1">
    <citation type="submission" date="2021-02" db="EMBL/GenBank/DDBJ databases">
        <authorList>
            <person name="Nowell W R."/>
        </authorList>
    </citation>
    <scope>NUCLEOTIDE SEQUENCE</scope>
</reference>
<gene>
    <name evidence="1" type="ORF">XAT740_LOCUS53790</name>
</gene>